<feature type="chain" id="PRO_5012895946" evidence="5">
    <location>
        <begin position="23"/>
        <end position="560"/>
    </location>
</feature>
<keyword evidence="1" id="KW-0805">Transcription regulation</keyword>
<dbReference type="Gene3D" id="1.25.40.10">
    <property type="entry name" value="Tetratricopeptide repeat domain"/>
    <property type="match status" value="1"/>
</dbReference>
<evidence type="ECO:0000256" key="4">
    <source>
        <dbReference type="SAM" id="Phobius"/>
    </source>
</evidence>
<dbReference type="Gene3D" id="1.10.10.60">
    <property type="entry name" value="Homeodomain-like"/>
    <property type="match status" value="2"/>
</dbReference>
<dbReference type="InterPro" id="IPR018060">
    <property type="entry name" value="HTH_AraC"/>
</dbReference>
<dbReference type="RefSeq" id="WP_089373831.1">
    <property type="nucleotide sequence ID" value="NZ_BMEP01000008.1"/>
</dbReference>
<dbReference type="SUPFAM" id="SSF48452">
    <property type="entry name" value="TPR-like"/>
    <property type="match status" value="1"/>
</dbReference>
<dbReference type="PROSITE" id="PS01124">
    <property type="entry name" value="HTH_ARAC_FAMILY_2"/>
    <property type="match status" value="1"/>
</dbReference>
<keyword evidence="4" id="KW-0472">Membrane</keyword>
<keyword evidence="2" id="KW-0238">DNA-binding</keyword>
<evidence type="ECO:0000313" key="8">
    <source>
        <dbReference type="Proteomes" id="UP000198379"/>
    </source>
</evidence>
<dbReference type="OrthoDB" id="5295174at2"/>
<dbReference type="AlphaFoldDB" id="A0A239DN64"/>
<evidence type="ECO:0000256" key="2">
    <source>
        <dbReference type="ARBA" id="ARBA00023125"/>
    </source>
</evidence>
<feature type="domain" description="HTH araC/xylS-type" evidence="6">
    <location>
        <begin position="450"/>
        <end position="554"/>
    </location>
</feature>
<dbReference type="InterPro" id="IPR011990">
    <property type="entry name" value="TPR-like_helical_dom_sf"/>
</dbReference>
<dbReference type="Pfam" id="PF12833">
    <property type="entry name" value="HTH_18"/>
    <property type="match status" value="1"/>
</dbReference>
<dbReference type="PANTHER" id="PTHR43280">
    <property type="entry name" value="ARAC-FAMILY TRANSCRIPTIONAL REGULATOR"/>
    <property type="match status" value="1"/>
</dbReference>
<keyword evidence="5" id="KW-0732">Signal</keyword>
<sequence>MLLKIKLFLFICLLFTSVDIHSQFKNSTQEIRSFRNIKTDYKNHFQDSSTAIKFADEYLQKAIVLKDSLRIANGYRLKINLDPEGSKTLNFYDSIIKITKDLKNEKFPTLAFFERGNYNFKKRKFRKALDDYLDALGYNNSPNKDNMSFLLNQNISILKLRIDENKDALNLIRECYDYSLNKNYNEISKETHLGVLFNLSEAYRKNNYLDSAKTKIKMGKKQSKNIKNELFYNLFLTLEGIVNTQDGNYSEGANKLILTQEFLSKKGLIDELAVNSYYLGMAYLGLDLEEKAVSYYKVVDSIYGVTNFIQPETTESYSYLIDWSRKNKNLDKQLYYINRLMEIDSSTFLDYKHFNEKLNTEFDIPLLLNSKQLLIEDLKKIKRTSYYFNIFLTGLTLFLIFIVFFQFYRRRIFMKRYEEIIKKDNKVNNKSDKKKILKDVSSEIESKILNRIKKFEENEEYTDSTITLSTLSKKLKTNSTYLSAIINNNMDCNFSSYLKNIRIEYAFQKIKTDRRFREYTIKAIALESGFKSGESFSKEFYKTHGIYPSFFIKQIKKELK</sequence>
<organism evidence="7 8">
    <name type="scientific">Dokdonia pacifica</name>
    <dbReference type="NCBI Taxonomy" id="1627892"/>
    <lineage>
        <taxon>Bacteria</taxon>
        <taxon>Pseudomonadati</taxon>
        <taxon>Bacteroidota</taxon>
        <taxon>Flavobacteriia</taxon>
        <taxon>Flavobacteriales</taxon>
        <taxon>Flavobacteriaceae</taxon>
        <taxon>Dokdonia</taxon>
    </lineage>
</organism>
<dbReference type="GO" id="GO:0003700">
    <property type="term" value="F:DNA-binding transcription factor activity"/>
    <property type="evidence" value="ECO:0007669"/>
    <property type="project" value="InterPro"/>
</dbReference>
<evidence type="ECO:0000256" key="5">
    <source>
        <dbReference type="SAM" id="SignalP"/>
    </source>
</evidence>
<keyword evidence="4" id="KW-1133">Transmembrane helix</keyword>
<keyword evidence="3" id="KW-0804">Transcription</keyword>
<keyword evidence="8" id="KW-1185">Reference proteome</keyword>
<name>A0A239DN64_9FLAO</name>
<feature type="signal peptide" evidence="5">
    <location>
        <begin position="1"/>
        <end position="22"/>
    </location>
</feature>
<dbReference type="InterPro" id="IPR009057">
    <property type="entry name" value="Homeodomain-like_sf"/>
</dbReference>
<feature type="transmembrane region" description="Helical" evidence="4">
    <location>
        <begin position="386"/>
        <end position="408"/>
    </location>
</feature>
<dbReference type="SMART" id="SM00342">
    <property type="entry name" value="HTH_ARAC"/>
    <property type="match status" value="1"/>
</dbReference>
<dbReference type="Proteomes" id="UP000198379">
    <property type="component" value="Unassembled WGS sequence"/>
</dbReference>
<evidence type="ECO:0000259" key="6">
    <source>
        <dbReference type="PROSITE" id="PS01124"/>
    </source>
</evidence>
<dbReference type="SUPFAM" id="SSF46689">
    <property type="entry name" value="Homeodomain-like"/>
    <property type="match status" value="1"/>
</dbReference>
<protein>
    <submittedName>
        <fullName evidence="7">Helix-turn-helix domain-containing protein</fullName>
    </submittedName>
</protein>
<gene>
    <name evidence="7" type="ORF">SAMN06265376_11180</name>
</gene>
<proteinExistence type="predicted"/>
<reference evidence="7 8" key="1">
    <citation type="submission" date="2017-06" db="EMBL/GenBank/DDBJ databases">
        <authorList>
            <person name="Kim H.J."/>
            <person name="Triplett B.A."/>
        </authorList>
    </citation>
    <scope>NUCLEOTIDE SEQUENCE [LARGE SCALE GENOMIC DNA]</scope>
    <source>
        <strain evidence="7 8">DSM 25597</strain>
    </source>
</reference>
<dbReference type="GO" id="GO:0043565">
    <property type="term" value="F:sequence-specific DNA binding"/>
    <property type="evidence" value="ECO:0007669"/>
    <property type="project" value="InterPro"/>
</dbReference>
<evidence type="ECO:0000256" key="3">
    <source>
        <dbReference type="ARBA" id="ARBA00023163"/>
    </source>
</evidence>
<evidence type="ECO:0000313" key="7">
    <source>
        <dbReference type="EMBL" id="SNS33232.1"/>
    </source>
</evidence>
<accession>A0A239DN64</accession>
<dbReference type="EMBL" id="FZNY01000011">
    <property type="protein sequence ID" value="SNS33232.1"/>
    <property type="molecule type" value="Genomic_DNA"/>
</dbReference>
<evidence type="ECO:0000256" key="1">
    <source>
        <dbReference type="ARBA" id="ARBA00023015"/>
    </source>
</evidence>
<dbReference type="PANTHER" id="PTHR43280:SF29">
    <property type="entry name" value="ARAC-FAMILY TRANSCRIPTIONAL REGULATOR"/>
    <property type="match status" value="1"/>
</dbReference>
<keyword evidence="4" id="KW-0812">Transmembrane</keyword>